<keyword evidence="4" id="KW-1185">Reference proteome</keyword>
<feature type="domain" description="DUF8035" evidence="2">
    <location>
        <begin position="131"/>
        <end position="184"/>
    </location>
</feature>
<feature type="compositionally biased region" description="Basic and acidic residues" evidence="1">
    <location>
        <begin position="76"/>
        <end position="88"/>
    </location>
</feature>
<name>A0ABR1UEG3_9PEZI</name>
<dbReference type="Pfam" id="PF26118">
    <property type="entry name" value="DUF8035"/>
    <property type="match status" value="1"/>
</dbReference>
<dbReference type="EMBL" id="JAQQWM010000007">
    <property type="protein sequence ID" value="KAK8057279.1"/>
    <property type="molecule type" value="Genomic_DNA"/>
</dbReference>
<evidence type="ECO:0000313" key="4">
    <source>
        <dbReference type="Proteomes" id="UP001446871"/>
    </source>
</evidence>
<sequence>MNPGRFGELSLNESQDTLSPVIINARSLRYRPAHRRLATEADDHVSVGQHIPHRSIATAEGANEESQALYSGSNEATRDPTQDDHSPKQEQAAGYPLEGILEKPASDFPGPPEFTREGVSTPSRSDGPSGARWTKINRSLVNPEALTIGKERFEERDDFVIVLRVLSKEEVWQYAKATTQLREERRREGQLHREGQLSYQSQCKICRDIEEKQRKITKAQKGKGDRNGTSERVLMALKTQIQQLEERHYKGGHDVSLDVESAEV</sequence>
<dbReference type="Proteomes" id="UP001446871">
    <property type="component" value="Unassembled WGS sequence"/>
</dbReference>
<feature type="compositionally biased region" description="Polar residues" evidence="1">
    <location>
        <begin position="64"/>
        <end position="75"/>
    </location>
</feature>
<feature type="region of interest" description="Disordered" evidence="1">
    <location>
        <begin position="55"/>
        <end position="136"/>
    </location>
</feature>
<organism evidence="3 4">
    <name type="scientific">Apiospora saccharicola</name>
    <dbReference type="NCBI Taxonomy" id="335842"/>
    <lineage>
        <taxon>Eukaryota</taxon>
        <taxon>Fungi</taxon>
        <taxon>Dikarya</taxon>
        <taxon>Ascomycota</taxon>
        <taxon>Pezizomycotina</taxon>
        <taxon>Sordariomycetes</taxon>
        <taxon>Xylariomycetidae</taxon>
        <taxon>Amphisphaeriales</taxon>
        <taxon>Apiosporaceae</taxon>
        <taxon>Apiospora</taxon>
    </lineage>
</organism>
<proteinExistence type="predicted"/>
<dbReference type="PANTHER" id="PTHR42081">
    <property type="entry name" value="ZINC FINGER PROTEIN DHHC DOMAIN CONTAINING PROTEIN"/>
    <property type="match status" value="1"/>
</dbReference>
<reference evidence="3 4" key="1">
    <citation type="submission" date="2023-01" db="EMBL/GenBank/DDBJ databases">
        <title>Analysis of 21 Apiospora genomes using comparative genomics revels a genus with tremendous synthesis potential of carbohydrate active enzymes and secondary metabolites.</title>
        <authorList>
            <person name="Sorensen T."/>
        </authorList>
    </citation>
    <scope>NUCLEOTIDE SEQUENCE [LARGE SCALE GENOMIC DNA]</scope>
    <source>
        <strain evidence="3 4">CBS 83171</strain>
    </source>
</reference>
<evidence type="ECO:0000256" key="1">
    <source>
        <dbReference type="SAM" id="MobiDB-lite"/>
    </source>
</evidence>
<dbReference type="InterPro" id="IPR058348">
    <property type="entry name" value="DUF8035"/>
</dbReference>
<protein>
    <recommendedName>
        <fullName evidence="2">DUF8035 domain-containing protein</fullName>
    </recommendedName>
</protein>
<accession>A0ABR1UEG3</accession>
<evidence type="ECO:0000313" key="3">
    <source>
        <dbReference type="EMBL" id="KAK8057279.1"/>
    </source>
</evidence>
<evidence type="ECO:0000259" key="2">
    <source>
        <dbReference type="Pfam" id="PF26118"/>
    </source>
</evidence>
<dbReference type="PANTHER" id="PTHR42081:SF1">
    <property type="entry name" value="ZINC FINGER PROTEIN DHHC DOMAIN CONTAINING PROTEIN"/>
    <property type="match status" value="1"/>
</dbReference>
<gene>
    <name evidence="3" type="ORF">PG996_011216</name>
</gene>
<comment type="caution">
    <text evidence="3">The sequence shown here is derived from an EMBL/GenBank/DDBJ whole genome shotgun (WGS) entry which is preliminary data.</text>
</comment>